<keyword evidence="2" id="KW-1185">Reference proteome</keyword>
<dbReference type="Gramene" id="rna-AYBTSS11_LOCUS7759">
    <property type="protein sequence ID" value="CAJ1936971.1"/>
    <property type="gene ID" value="gene-AYBTSS11_LOCUS7759"/>
</dbReference>
<dbReference type="AlphaFoldDB" id="A0AA86S6J6"/>
<dbReference type="EMBL" id="OY731400">
    <property type="protein sequence ID" value="CAJ1936971.1"/>
    <property type="molecule type" value="Genomic_DNA"/>
</dbReference>
<accession>A0AA86S6J6</accession>
<dbReference type="Proteomes" id="UP001189624">
    <property type="component" value="Chromosome 3"/>
</dbReference>
<gene>
    <name evidence="1" type="ORF">AYBTSS11_LOCUS7759</name>
</gene>
<sequence>MVLPQFDTLRLQSYMDNALFRTHVKNILQLHLLSIAILYPLRLFLFHSLSNHATAATNGIFWFQRTPAVSQRGRRGFLGSLFYLDGSDCPNCRVLKEREKGPLPTSLSLSDFCLFFGSVFLSLNRSSISTLTFNYILYA</sequence>
<evidence type="ECO:0000313" key="2">
    <source>
        <dbReference type="Proteomes" id="UP001189624"/>
    </source>
</evidence>
<evidence type="ECO:0000313" key="1">
    <source>
        <dbReference type="EMBL" id="CAJ1936971.1"/>
    </source>
</evidence>
<proteinExistence type="predicted"/>
<protein>
    <submittedName>
        <fullName evidence="1">Uncharacterized protein</fullName>
    </submittedName>
</protein>
<name>A0AA86S6J6_9FABA</name>
<reference evidence="1" key="1">
    <citation type="submission" date="2023-10" db="EMBL/GenBank/DDBJ databases">
        <authorList>
            <person name="Domelevo Entfellner J.-B."/>
        </authorList>
    </citation>
    <scope>NUCLEOTIDE SEQUENCE</scope>
</reference>
<organism evidence="1 2">
    <name type="scientific">Sphenostylis stenocarpa</name>
    <dbReference type="NCBI Taxonomy" id="92480"/>
    <lineage>
        <taxon>Eukaryota</taxon>
        <taxon>Viridiplantae</taxon>
        <taxon>Streptophyta</taxon>
        <taxon>Embryophyta</taxon>
        <taxon>Tracheophyta</taxon>
        <taxon>Spermatophyta</taxon>
        <taxon>Magnoliopsida</taxon>
        <taxon>eudicotyledons</taxon>
        <taxon>Gunneridae</taxon>
        <taxon>Pentapetalae</taxon>
        <taxon>rosids</taxon>
        <taxon>fabids</taxon>
        <taxon>Fabales</taxon>
        <taxon>Fabaceae</taxon>
        <taxon>Papilionoideae</taxon>
        <taxon>50 kb inversion clade</taxon>
        <taxon>NPAAA clade</taxon>
        <taxon>indigoferoid/millettioid clade</taxon>
        <taxon>Phaseoleae</taxon>
        <taxon>Sphenostylis</taxon>
    </lineage>
</organism>